<evidence type="ECO:0000313" key="5">
    <source>
        <dbReference type="Proteomes" id="UP000031246"/>
    </source>
</evidence>
<evidence type="ECO:0008006" key="6">
    <source>
        <dbReference type="Google" id="ProtNLM"/>
    </source>
</evidence>
<dbReference type="Gene3D" id="1.10.10.60">
    <property type="entry name" value="Homeodomain-like"/>
    <property type="match status" value="1"/>
</dbReference>
<dbReference type="PROSITE" id="PS50112">
    <property type="entry name" value="PAS"/>
    <property type="match status" value="1"/>
</dbReference>
<dbReference type="InterPro" id="IPR000014">
    <property type="entry name" value="PAS"/>
</dbReference>
<dbReference type="AlphaFoldDB" id="A0A0C1DRT7"/>
<dbReference type="PROSITE" id="PS01124">
    <property type="entry name" value="HTH_ARAC_FAMILY_2"/>
    <property type="match status" value="1"/>
</dbReference>
<dbReference type="NCBIfam" id="TIGR00229">
    <property type="entry name" value="sensory_box"/>
    <property type="match status" value="1"/>
</dbReference>
<organism evidence="4 5">
    <name type="scientific">Pedobacter kyungheensis</name>
    <dbReference type="NCBI Taxonomy" id="1069985"/>
    <lineage>
        <taxon>Bacteria</taxon>
        <taxon>Pseudomonadati</taxon>
        <taxon>Bacteroidota</taxon>
        <taxon>Sphingobacteriia</taxon>
        <taxon>Sphingobacteriales</taxon>
        <taxon>Sphingobacteriaceae</taxon>
        <taxon>Pedobacter</taxon>
    </lineage>
</organism>
<dbReference type="InterPro" id="IPR035965">
    <property type="entry name" value="PAS-like_dom_sf"/>
</dbReference>
<dbReference type="PANTHER" id="PTHR43280">
    <property type="entry name" value="ARAC-FAMILY TRANSCRIPTIONAL REGULATOR"/>
    <property type="match status" value="1"/>
</dbReference>
<dbReference type="Pfam" id="PF12833">
    <property type="entry name" value="HTH_18"/>
    <property type="match status" value="1"/>
</dbReference>
<dbReference type="SUPFAM" id="SSF55785">
    <property type="entry name" value="PYP-like sensor domain (PAS domain)"/>
    <property type="match status" value="1"/>
</dbReference>
<comment type="caution">
    <text evidence="4">The sequence shown here is derived from an EMBL/GenBank/DDBJ whole genome shotgun (WGS) entry which is preliminary data.</text>
</comment>
<reference evidence="4 5" key="1">
    <citation type="submission" date="2014-10" db="EMBL/GenBank/DDBJ databases">
        <title>Pedobacter Kyungheensis.</title>
        <authorList>
            <person name="Anderson B.M."/>
            <person name="Newman J.D."/>
        </authorList>
    </citation>
    <scope>NUCLEOTIDE SEQUENCE [LARGE SCALE GENOMIC DNA]</scope>
    <source>
        <strain evidence="4 5">KACC 16221</strain>
    </source>
</reference>
<keyword evidence="1" id="KW-0238">DNA-binding</keyword>
<evidence type="ECO:0000313" key="4">
    <source>
        <dbReference type="EMBL" id="KIA96760.1"/>
    </source>
</evidence>
<dbReference type="GO" id="GO:0043565">
    <property type="term" value="F:sequence-specific DNA binding"/>
    <property type="evidence" value="ECO:0007669"/>
    <property type="project" value="InterPro"/>
</dbReference>
<dbReference type="InterPro" id="IPR018060">
    <property type="entry name" value="HTH_AraC"/>
</dbReference>
<dbReference type="PANTHER" id="PTHR43280:SF28">
    <property type="entry name" value="HTH-TYPE TRANSCRIPTIONAL ACTIVATOR RHAS"/>
    <property type="match status" value="1"/>
</dbReference>
<dbReference type="GO" id="GO:0003700">
    <property type="term" value="F:DNA-binding transcription factor activity"/>
    <property type="evidence" value="ECO:0007669"/>
    <property type="project" value="InterPro"/>
</dbReference>
<dbReference type="InterPro" id="IPR013655">
    <property type="entry name" value="PAS_fold_3"/>
</dbReference>
<sequence>MESVKILNIFDLDYLTELMPDLVCIVGRDRYFKKMNFAVTKLLGYEYDELLTQPLDHYIHPEDVNNYLEIHATLYGDRSVQKFENRLVTKQGQIVWLFWTAVYADKYDVIFCIAKELSYRNVQSEADRISTVLSALNAEQIQALKISPDTLRRNLGAKEPHLELYTRDKMPQTDQHWLGKFELAVRQNRGSEYVTLATISSDLAMSERQLHRQVKKILGITPNKLVRMIRMQMAWEAIASGKYRTVTEIANVAGYASRAYFQEIFNQAYGIDVSELL</sequence>
<dbReference type="CDD" id="cd00130">
    <property type="entry name" value="PAS"/>
    <property type="match status" value="1"/>
</dbReference>
<accession>A0A0C1DRT7</accession>
<dbReference type="Pfam" id="PF08447">
    <property type="entry name" value="PAS_3"/>
    <property type="match status" value="1"/>
</dbReference>
<dbReference type="Gene3D" id="3.30.450.20">
    <property type="entry name" value="PAS domain"/>
    <property type="match status" value="1"/>
</dbReference>
<dbReference type="SMART" id="SM00091">
    <property type="entry name" value="PAS"/>
    <property type="match status" value="1"/>
</dbReference>
<evidence type="ECO:0000259" key="2">
    <source>
        <dbReference type="PROSITE" id="PS01124"/>
    </source>
</evidence>
<dbReference type="RefSeq" id="WP_039471654.1">
    <property type="nucleotide sequence ID" value="NZ_JSYN01000002.1"/>
</dbReference>
<dbReference type="EMBL" id="JSYN01000002">
    <property type="protein sequence ID" value="KIA96760.1"/>
    <property type="molecule type" value="Genomic_DNA"/>
</dbReference>
<feature type="domain" description="HTH araC/xylS-type" evidence="2">
    <location>
        <begin position="179"/>
        <end position="277"/>
    </location>
</feature>
<protein>
    <recommendedName>
        <fullName evidence="6">AraC family transcriptional regulator</fullName>
    </recommendedName>
</protein>
<proteinExistence type="predicted"/>
<feature type="domain" description="PAS" evidence="3">
    <location>
        <begin position="36"/>
        <end position="63"/>
    </location>
</feature>
<name>A0A0C1DRT7_9SPHI</name>
<gene>
    <name evidence="4" type="ORF">OC25_02260</name>
</gene>
<keyword evidence="5" id="KW-1185">Reference proteome</keyword>
<evidence type="ECO:0000259" key="3">
    <source>
        <dbReference type="PROSITE" id="PS50112"/>
    </source>
</evidence>
<evidence type="ECO:0000256" key="1">
    <source>
        <dbReference type="ARBA" id="ARBA00023125"/>
    </source>
</evidence>
<dbReference type="SMART" id="SM00342">
    <property type="entry name" value="HTH_ARAC"/>
    <property type="match status" value="1"/>
</dbReference>
<dbReference type="Proteomes" id="UP000031246">
    <property type="component" value="Unassembled WGS sequence"/>
</dbReference>